<gene>
    <name evidence="9" type="primary">trpC</name>
    <name evidence="11" type="ORF">B5E91_11410</name>
</gene>
<keyword evidence="7 9" id="KW-0057">Aromatic amino acid biosynthesis</keyword>
<dbReference type="InterPro" id="IPR013798">
    <property type="entry name" value="Indole-3-glycerol_P_synth_dom"/>
</dbReference>
<dbReference type="EC" id="4.1.1.48" evidence="9"/>
<dbReference type="AlphaFoldDB" id="A0A1Y4QFR8"/>
<sequence>MIIDDIIESTKERVAENKKLHSIEKIAKLAFDKPINFDYPFEKALRKPGLSYIMEVKRATPTKGQITQNFDYKTIAKEYEDIGAAAISVVTEPDFFKGDDDFLAEIARIVKIPVLRNDFIVDEYMVYESKLLGADAIILLCSVLDEITLMRCLNLAERLGMSALVEAHSSMQVKKALRVGAKIIGVNNCDLRTFEIDMKNSIELRSMVSDDIVFVSESGIKTYDDIKVLEENNVNAVLIGETLMKSHDKRKTFEILQGLRKPE</sequence>
<proteinExistence type="inferred from homology"/>
<evidence type="ECO:0000256" key="9">
    <source>
        <dbReference type="HAMAP-Rule" id="MF_00134"/>
    </source>
</evidence>
<evidence type="ECO:0000256" key="7">
    <source>
        <dbReference type="ARBA" id="ARBA00023141"/>
    </source>
</evidence>
<keyword evidence="6 9" id="KW-0822">Tryptophan biosynthesis</keyword>
<comment type="catalytic activity">
    <reaction evidence="1 9">
        <text>1-(2-carboxyphenylamino)-1-deoxy-D-ribulose 5-phosphate + H(+) = (1S,2R)-1-C-(indol-3-yl)glycerol 3-phosphate + CO2 + H2O</text>
        <dbReference type="Rhea" id="RHEA:23476"/>
        <dbReference type="ChEBI" id="CHEBI:15377"/>
        <dbReference type="ChEBI" id="CHEBI:15378"/>
        <dbReference type="ChEBI" id="CHEBI:16526"/>
        <dbReference type="ChEBI" id="CHEBI:58613"/>
        <dbReference type="ChEBI" id="CHEBI:58866"/>
        <dbReference type="EC" id="4.1.1.48"/>
    </reaction>
</comment>
<comment type="pathway">
    <text evidence="2 9">Amino-acid biosynthesis; L-tryptophan biosynthesis; L-tryptophan from chorismate: step 4/5.</text>
</comment>
<comment type="similarity">
    <text evidence="3 9">Belongs to the TrpC family.</text>
</comment>
<name>A0A1Y4QFR8_9FIRM</name>
<reference evidence="12" key="1">
    <citation type="submission" date="2017-04" db="EMBL/GenBank/DDBJ databases">
        <title>Function of individual gut microbiota members based on whole genome sequencing of pure cultures obtained from chicken caecum.</title>
        <authorList>
            <person name="Medvecky M."/>
            <person name="Cejkova D."/>
            <person name="Polansky O."/>
            <person name="Karasova D."/>
            <person name="Kubasova T."/>
            <person name="Cizek A."/>
            <person name="Rychlik I."/>
        </authorList>
    </citation>
    <scope>NUCLEOTIDE SEQUENCE [LARGE SCALE GENOMIC DNA]</scope>
    <source>
        <strain evidence="12">An149</strain>
    </source>
</reference>
<evidence type="ECO:0000256" key="4">
    <source>
        <dbReference type="ARBA" id="ARBA00022605"/>
    </source>
</evidence>
<evidence type="ECO:0000256" key="2">
    <source>
        <dbReference type="ARBA" id="ARBA00004696"/>
    </source>
</evidence>
<dbReference type="CDD" id="cd00331">
    <property type="entry name" value="IGPS"/>
    <property type="match status" value="1"/>
</dbReference>
<evidence type="ECO:0000256" key="1">
    <source>
        <dbReference type="ARBA" id="ARBA00001633"/>
    </source>
</evidence>
<dbReference type="GO" id="GO:0004640">
    <property type="term" value="F:phosphoribosylanthranilate isomerase activity"/>
    <property type="evidence" value="ECO:0007669"/>
    <property type="project" value="TreeGrafter"/>
</dbReference>
<dbReference type="RefSeq" id="WP_087257733.1">
    <property type="nucleotide sequence ID" value="NZ_CAJKXS010000054.1"/>
</dbReference>
<dbReference type="FunFam" id="3.20.20.70:FF:000024">
    <property type="entry name" value="Indole-3-glycerol phosphate synthase"/>
    <property type="match status" value="1"/>
</dbReference>
<evidence type="ECO:0000256" key="3">
    <source>
        <dbReference type="ARBA" id="ARBA00008737"/>
    </source>
</evidence>
<dbReference type="PANTHER" id="PTHR22854:SF2">
    <property type="entry name" value="INDOLE-3-GLYCEROL-PHOSPHATE SYNTHASE"/>
    <property type="match status" value="1"/>
</dbReference>
<dbReference type="GO" id="GO:0004425">
    <property type="term" value="F:indole-3-glycerol-phosphate synthase activity"/>
    <property type="evidence" value="ECO:0007669"/>
    <property type="project" value="UniProtKB-UniRule"/>
</dbReference>
<comment type="caution">
    <text evidence="11">The sequence shown here is derived from an EMBL/GenBank/DDBJ whole genome shotgun (WGS) entry which is preliminary data.</text>
</comment>
<dbReference type="NCBIfam" id="NF001377">
    <property type="entry name" value="PRK00278.2-4"/>
    <property type="match status" value="1"/>
</dbReference>
<keyword evidence="4 9" id="KW-0028">Amino-acid biosynthesis</keyword>
<dbReference type="InterPro" id="IPR045186">
    <property type="entry name" value="Indole-3-glycerol_P_synth"/>
</dbReference>
<dbReference type="HAMAP" id="MF_00134_B">
    <property type="entry name" value="IGPS_B"/>
    <property type="match status" value="1"/>
</dbReference>
<dbReference type="PANTHER" id="PTHR22854">
    <property type="entry name" value="TRYPTOPHAN BIOSYNTHESIS PROTEIN"/>
    <property type="match status" value="1"/>
</dbReference>
<protein>
    <recommendedName>
        <fullName evidence="9">Indole-3-glycerol phosphate synthase</fullName>
        <shortName evidence="9">IGPS</shortName>
        <ecNumber evidence="9">4.1.1.48</ecNumber>
    </recommendedName>
</protein>
<evidence type="ECO:0000256" key="6">
    <source>
        <dbReference type="ARBA" id="ARBA00022822"/>
    </source>
</evidence>
<dbReference type="EMBL" id="NFLB01000014">
    <property type="protein sequence ID" value="OUQ04118.1"/>
    <property type="molecule type" value="Genomic_DNA"/>
</dbReference>
<dbReference type="Gene3D" id="3.20.20.70">
    <property type="entry name" value="Aldolase class I"/>
    <property type="match status" value="1"/>
</dbReference>
<keyword evidence="5 9" id="KW-0210">Decarboxylase</keyword>
<dbReference type="Pfam" id="PF00218">
    <property type="entry name" value="IGPS"/>
    <property type="match status" value="1"/>
</dbReference>
<accession>A0A1Y4QFR8</accession>
<dbReference type="InterPro" id="IPR011060">
    <property type="entry name" value="RibuloseP-bd_barrel"/>
</dbReference>
<feature type="domain" description="Indole-3-glycerol phosphate synthase" evidence="10">
    <location>
        <begin position="4"/>
        <end position="253"/>
    </location>
</feature>
<evidence type="ECO:0000313" key="11">
    <source>
        <dbReference type="EMBL" id="OUQ04118.1"/>
    </source>
</evidence>
<dbReference type="Proteomes" id="UP000196258">
    <property type="component" value="Unassembled WGS sequence"/>
</dbReference>
<evidence type="ECO:0000313" key="12">
    <source>
        <dbReference type="Proteomes" id="UP000196258"/>
    </source>
</evidence>
<organism evidence="11 12">
    <name type="scientific">Thomasclavelia spiroformis</name>
    <dbReference type="NCBI Taxonomy" id="29348"/>
    <lineage>
        <taxon>Bacteria</taxon>
        <taxon>Bacillati</taxon>
        <taxon>Bacillota</taxon>
        <taxon>Erysipelotrichia</taxon>
        <taxon>Erysipelotrichales</taxon>
        <taxon>Coprobacillaceae</taxon>
        <taxon>Thomasclavelia</taxon>
    </lineage>
</organism>
<keyword evidence="8 9" id="KW-0456">Lyase</keyword>
<dbReference type="GO" id="GO:0000162">
    <property type="term" value="P:L-tryptophan biosynthetic process"/>
    <property type="evidence" value="ECO:0007669"/>
    <property type="project" value="UniProtKB-UniRule"/>
</dbReference>
<dbReference type="SUPFAM" id="SSF51366">
    <property type="entry name" value="Ribulose-phoshate binding barrel"/>
    <property type="match status" value="1"/>
</dbReference>
<dbReference type="UniPathway" id="UPA00035">
    <property type="reaction ID" value="UER00043"/>
</dbReference>
<dbReference type="InterPro" id="IPR013785">
    <property type="entry name" value="Aldolase_TIM"/>
</dbReference>
<evidence type="ECO:0000256" key="8">
    <source>
        <dbReference type="ARBA" id="ARBA00023239"/>
    </source>
</evidence>
<evidence type="ECO:0000256" key="5">
    <source>
        <dbReference type="ARBA" id="ARBA00022793"/>
    </source>
</evidence>
<evidence type="ECO:0000259" key="10">
    <source>
        <dbReference type="Pfam" id="PF00218"/>
    </source>
</evidence>